<feature type="non-terminal residue" evidence="1">
    <location>
        <position position="51"/>
    </location>
</feature>
<dbReference type="EMBL" id="CAJVPT010066386">
    <property type="protein sequence ID" value="CAG8773339.1"/>
    <property type="molecule type" value="Genomic_DNA"/>
</dbReference>
<feature type="non-terminal residue" evidence="1">
    <location>
        <position position="1"/>
    </location>
</feature>
<name>A0ACA9R1N8_9GLOM</name>
<evidence type="ECO:0000313" key="2">
    <source>
        <dbReference type="Proteomes" id="UP000789525"/>
    </source>
</evidence>
<dbReference type="Proteomes" id="UP000789525">
    <property type="component" value="Unassembled WGS sequence"/>
</dbReference>
<organism evidence="1 2">
    <name type="scientific">Acaulospora colombiana</name>
    <dbReference type="NCBI Taxonomy" id="27376"/>
    <lineage>
        <taxon>Eukaryota</taxon>
        <taxon>Fungi</taxon>
        <taxon>Fungi incertae sedis</taxon>
        <taxon>Mucoromycota</taxon>
        <taxon>Glomeromycotina</taxon>
        <taxon>Glomeromycetes</taxon>
        <taxon>Diversisporales</taxon>
        <taxon>Acaulosporaceae</taxon>
        <taxon>Acaulospora</taxon>
    </lineage>
</organism>
<keyword evidence="2" id="KW-1185">Reference proteome</keyword>
<protein>
    <submittedName>
        <fullName evidence="1">5956_t:CDS:1</fullName>
    </submittedName>
</protein>
<comment type="caution">
    <text evidence="1">The sequence shown here is derived from an EMBL/GenBank/DDBJ whole genome shotgun (WGS) entry which is preliminary data.</text>
</comment>
<reference evidence="1" key="1">
    <citation type="submission" date="2021-06" db="EMBL/GenBank/DDBJ databases">
        <authorList>
            <person name="Kallberg Y."/>
            <person name="Tangrot J."/>
            <person name="Rosling A."/>
        </authorList>
    </citation>
    <scope>NUCLEOTIDE SEQUENCE</scope>
    <source>
        <strain evidence="1">CL356</strain>
    </source>
</reference>
<accession>A0ACA9R1N8</accession>
<evidence type="ECO:0000313" key="1">
    <source>
        <dbReference type="EMBL" id="CAG8773339.1"/>
    </source>
</evidence>
<proteinExistence type="predicted"/>
<sequence length="51" mass="5861">DNDPSNQLNAQYNFNPQLKEYNPADTSRTISVNDTKEKYNRSSSNTEHVNT</sequence>
<gene>
    <name evidence="1" type="ORF">ACOLOM_LOCUS13939</name>
</gene>